<dbReference type="PANTHER" id="PTHR35526:SF9">
    <property type="entry name" value="SERINE-PROTEIN KINASE RSBW"/>
    <property type="match status" value="1"/>
</dbReference>
<evidence type="ECO:0000313" key="9">
    <source>
        <dbReference type="EMBL" id="THG92305.1"/>
    </source>
</evidence>
<reference evidence="8 10" key="1">
    <citation type="journal article" date="2014" name="Genome Announc.">
        <title>Draft Genome Sequence of Bacillus alcalophilus AV1934, a Classic Alkaliphile Isolated from Human Feces in 1934.</title>
        <authorList>
            <person name="Attie O."/>
            <person name="Jayaprakash A."/>
            <person name="Shah H."/>
            <person name="Paulsen I.T."/>
            <person name="Morino M."/>
            <person name="Takahashi Y."/>
            <person name="Narumi I."/>
            <person name="Sachidanandam R."/>
            <person name="Satoh K."/>
            <person name="Ito M."/>
            <person name="Krulwich T.A."/>
        </authorList>
    </citation>
    <scope>NUCLEOTIDE SEQUENCE [LARGE SCALE GENOMIC DNA]</scope>
    <source>
        <strain evidence="8 10">AV1934</strain>
    </source>
</reference>
<dbReference type="OrthoDB" id="9798941at2"/>
<dbReference type="EMBL" id="JALP01000005">
    <property type="protein sequence ID" value="THG92305.1"/>
    <property type="molecule type" value="Genomic_DNA"/>
</dbReference>
<comment type="similarity">
    <text evidence="6">Belongs to the anti-sigma-factor family.</text>
</comment>
<keyword evidence="4 6" id="KW-0418">Kinase</keyword>
<accession>A0A094XBN8</accession>
<dbReference type="EC" id="2.7.11.1" evidence="6"/>
<evidence type="ECO:0000256" key="3">
    <source>
        <dbReference type="ARBA" id="ARBA00022741"/>
    </source>
</evidence>
<evidence type="ECO:0000256" key="6">
    <source>
        <dbReference type="HAMAP-Rule" id="MF_00638"/>
    </source>
</evidence>
<keyword evidence="2 6" id="KW-0808">Transferase</keyword>
<dbReference type="CDD" id="cd16936">
    <property type="entry name" value="HATPase_RsbW-like"/>
    <property type="match status" value="1"/>
</dbReference>
<dbReference type="InterPro" id="IPR036890">
    <property type="entry name" value="HATPase_C_sf"/>
</dbReference>
<dbReference type="STRING" id="1218173.BALCAV_0217605"/>
<dbReference type="AlphaFoldDB" id="A0A094XBN8"/>
<dbReference type="NCBIfam" id="TIGR01924">
    <property type="entry name" value="rsbW_low_gc"/>
    <property type="match status" value="1"/>
</dbReference>
<keyword evidence="1 6" id="KW-0723">Serine/threonine-protein kinase</keyword>
<gene>
    <name evidence="6" type="primary">rsbW</name>
    <name evidence="9" type="ORF">AJ85_11130</name>
    <name evidence="8" type="ORF">BALCAV_0217605</name>
</gene>
<dbReference type="PANTHER" id="PTHR35526">
    <property type="entry name" value="ANTI-SIGMA-F FACTOR RSBW-RELATED"/>
    <property type="match status" value="1"/>
</dbReference>
<name>A0A094XBN8_ALKAL</name>
<comment type="catalytic activity">
    <reaction evidence="6">
        <text>L-seryl-[protein] + ATP = O-phospho-L-seryl-[protein] + ADP + H(+)</text>
        <dbReference type="Rhea" id="RHEA:17989"/>
        <dbReference type="Rhea" id="RHEA-COMP:9863"/>
        <dbReference type="Rhea" id="RHEA-COMP:11604"/>
        <dbReference type="ChEBI" id="CHEBI:15378"/>
        <dbReference type="ChEBI" id="CHEBI:29999"/>
        <dbReference type="ChEBI" id="CHEBI:30616"/>
        <dbReference type="ChEBI" id="CHEBI:83421"/>
        <dbReference type="ChEBI" id="CHEBI:456216"/>
        <dbReference type="EC" id="2.7.11.1"/>
    </reaction>
</comment>
<keyword evidence="3 6" id="KW-0547">Nucleotide-binding</keyword>
<dbReference type="HAMAP" id="MF_00638">
    <property type="entry name" value="Anti_sigma_B"/>
    <property type="match status" value="1"/>
</dbReference>
<dbReference type="RefSeq" id="WP_004427148.1">
    <property type="nucleotide sequence ID" value="NZ_ALPT02000073.1"/>
</dbReference>
<dbReference type="GO" id="GO:0004674">
    <property type="term" value="F:protein serine/threonine kinase activity"/>
    <property type="evidence" value="ECO:0007669"/>
    <property type="project" value="UniProtKB-KW"/>
</dbReference>
<feature type="domain" description="Histidine kinase/HSP90-like ATPase" evidence="7">
    <location>
        <begin position="13"/>
        <end position="141"/>
    </location>
</feature>
<dbReference type="Proteomes" id="UP000002754">
    <property type="component" value="Unassembled WGS sequence"/>
</dbReference>
<dbReference type="SUPFAM" id="SSF55874">
    <property type="entry name" value="ATPase domain of HSP90 chaperone/DNA topoisomerase II/histidine kinase"/>
    <property type="match status" value="1"/>
</dbReference>
<proteinExistence type="inferred from homology"/>
<dbReference type="Pfam" id="PF13581">
    <property type="entry name" value="HATPase_c_2"/>
    <property type="match status" value="1"/>
</dbReference>
<reference evidence="9 11" key="2">
    <citation type="submission" date="2014-01" db="EMBL/GenBank/DDBJ databases">
        <title>Draft genome sequencing of Bacillus alcalophilus CGMCC 1.3604.</title>
        <authorList>
            <person name="Yang J."/>
            <person name="Diao L."/>
            <person name="Yang S."/>
        </authorList>
    </citation>
    <scope>NUCLEOTIDE SEQUENCE [LARGE SCALE GENOMIC DNA]</scope>
    <source>
        <strain evidence="9 11">CGMCC 1.3604</strain>
    </source>
</reference>
<evidence type="ECO:0000259" key="7">
    <source>
        <dbReference type="Pfam" id="PF13581"/>
    </source>
</evidence>
<dbReference type="InterPro" id="IPR050267">
    <property type="entry name" value="Anti-sigma-factor_SerPK"/>
</dbReference>
<evidence type="ECO:0000313" key="10">
    <source>
        <dbReference type="Proteomes" id="UP000002754"/>
    </source>
</evidence>
<dbReference type="Proteomes" id="UP000297014">
    <property type="component" value="Unassembled WGS sequence"/>
</dbReference>
<keyword evidence="5 6" id="KW-0067">ATP-binding</keyword>
<sequence>MSNHQVDHIEMQVPAKSEYIGVVRLTLSGVANRLGFSYDDIEDMKIAIAEACTNVVNHAYEGDGIINISYRIYENEKIEIIVSDKGQSFDVNKVHEKLGPIDAKKPVTELKEGGLGLYLINTLMDKVEIHEESGVVVIMTKFMQGDEVEQHVNGFPSARTEQR</sequence>
<dbReference type="GO" id="GO:0005524">
    <property type="term" value="F:ATP binding"/>
    <property type="evidence" value="ECO:0007669"/>
    <property type="project" value="UniProtKB-KW"/>
</dbReference>
<comment type="catalytic activity">
    <reaction evidence="6">
        <text>L-threonyl-[protein] + ATP = O-phospho-L-threonyl-[protein] + ADP + H(+)</text>
        <dbReference type="Rhea" id="RHEA:46608"/>
        <dbReference type="Rhea" id="RHEA-COMP:11060"/>
        <dbReference type="Rhea" id="RHEA-COMP:11605"/>
        <dbReference type="ChEBI" id="CHEBI:15378"/>
        <dbReference type="ChEBI" id="CHEBI:30013"/>
        <dbReference type="ChEBI" id="CHEBI:30616"/>
        <dbReference type="ChEBI" id="CHEBI:61977"/>
        <dbReference type="ChEBI" id="CHEBI:456216"/>
        <dbReference type="EC" id="2.7.11.1"/>
    </reaction>
</comment>
<comment type="function">
    <text evidence="6">Negative regulator of sigma-B activity. Phosphorylates and inactivates its specific antagonist protein, RsbV. Upon phosphorylation of RsbV, RsbW is released and binds to sigma-B, thereby blocking its ability to form an RNA polymerase holoenzyme (E-sigma-B).</text>
</comment>
<protein>
    <recommendedName>
        <fullName evidence="6">Serine-protein kinase RsbW</fullName>
        <ecNumber evidence="6">2.7.11.1</ecNumber>
    </recommendedName>
    <alternativeName>
        <fullName evidence="6">Anti-sigma-B factor</fullName>
    </alternativeName>
    <alternativeName>
        <fullName evidence="6">Sigma-B negative effector RsbW</fullName>
    </alternativeName>
</protein>
<keyword evidence="10" id="KW-1185">Reference proteome</keyword>
<dbReference type="EMBL" id="ALPT02000073">
    <property type="protein sequence ID" value="KGA96210.1"/>
    <property type="molecule type" value="Genomic_DNA"/>
</dbReference>
<dbReference type="InterPro" id="IPR010193">
    <property type="entry name" value="RsbW"/>
</dbReference>
<evidence type="ECO:0000313" key="8">
    <source>
        <dbReference type="EMBL" id="KGA96210.1"/>
    </source>
</evidence>
<dbReference type="eggNOG" id="COG2172">
    <property type="taxonomic scope" value="Bacteria"/>
</dbReference>
<dbReference type="Gene3D" id="3.30.565.10">
    <property type="entry name" value="Histidine kinase-like ATPase, C-terminal domain"/>
    <property type="match status" value="1"/>
</dbReference>
<dbReference type="NCBIfam" id="NF003144">
    <property type="entry name" value="PRK04069.1"/>
    <property type="match status" value="1"/>
</dbReference>
<evidence type="ECO:0000313" key="11">
    <source>
        <dbReference type="Proteomes" id="UP000297014"/>
    </source>
</evidence>
<dbReference type="InterPro" id="IPR003594">
    <property type="entry name" value="HATPase_dom"/>
</dbReference>
<organism evidence="8 10">
    <name type="scientific">Alkalihalobacillus alcalophilus ATCC 27647 = CGMCC 1.3604</name>
    <dbReference type="NCBI Taxonomy" id="1218173"/>
    <lineage>
        <taxon>Bacteria</taxon>
        <taxon>Bacillati</taxon>
        <taxon>Bacillota</taxon>
        <taxon>Bacilli</taxon>
        <taxon>Bacillales</taxon>
        <taxon>Bacillaceae</taxon>
        <taxon>Alkalihalobacillus</taxon>
    </lineage>
</organism>
<evidence type="ECO:0000256" key="5">
    <source>
        <dbReference type="ARBA" id="ARBA00022840"/>
    </source>
</evidence>
<evidence type="ECO:0000256" key="4">
    <source>
        <dbReference type="ARBA" id="ARBA00022777"/>
    </source>
</evidence>
<evidence type="ECO:0000256" key="2">
    <source>
        <dbReference type="ARBA" id="ARBA00022679"/>
    </source>
</evidence>
<evidence type="ECO:0000256" key="1">
    <source>
        <dbReference type="ARBA" id="ARBA00022527"/>
    </source>
</evidence>
<dbReference type="GO" id="GO:0016989">
    <property type="term" value="F:sigma factor antagonist activity"/>
    <property type="evidence" value="ECO:0007669"/>
    <property type="project" value="InterPro"/>
</dbReference>
<comment type="caution">
    <text evidence="8">The sequence shown here is derived from an EMBL/GenBank/DDBJ whole genome shotgun (WGS) entry which is preliminary data.</text>
</comment>